<proteinExistence type="predicted"/>
<feature type="compositionally biased region" description="Low complexity" evidence="1">
    <location>
        <begin position="64"/>
        <end position="96"/>
    </location>
</feature>
<dbReference type="EMBL" id="CP026244">
    <property type="protein sequence ID" value="AWO97521.1"/>
    <property type="molecule type" value="Genomic_DNA"/>
</dbReference>
<sequence>MSCGSSKREREQKRKLQHFLSDLALLGSLQGFKHFQPWLRGKEELLLTVVNEDLGWRSPGFAVSRASSHSSTSSSCNSSDVSPSSSSPSLDSRSSSPLPGEPRAPRDPPAQTHAKAQPQAARDPSSEDHLLPASPSEREIAVPEVNCTLFLLAGYVKYGRPYAWIRSNHERLVNIGGTDSMVRDTPMKLKSIADWQTRGVRVWDIVSELVCLCTVPSPSNPFALDTRYIRGLPLPERFLATGALLNFLEMYVVYGNQDELHYDKVVEEVKPLRRLHVQSLLEVQRRREAPRPSCGPTVQDSSGEDGP</sequence>
<evidence type="ECO:0000313" key="4">
    <source>
        <dbReference type="Proteomes" id="UP000246464"/>
    </source>
</evidence>
<keyword evidence="4" id="KW-1185">Reference proteome</keyword>
<dbReference type="OMA" id="QGIRVWD"/>
<feature type="region of interest" description="Disordered" evidence="1">
    <location>
        <begin position="286"/>
        <end position="307"/>
    </location>
</feature>
<dbReference type="PANTHER" id="PTHR47915:SF1">
    <property type="entry name" value="SI:DKEY-19B23.7"/>
    <property type="match status" value="1"/>
</dbReference>
<evidence type="ECO:0000256" key="1">
    <source>
        <dbReference type="SAM" id="MobiDB-lite"/>
    </source>
</evidence>
<reference evidence="3 4" key="1">
    <citation type="submission" date="2017-12" db="EMBL/GenBank/DDBJ databases">
        <title>Integrating genomic resources of turbot (Scophthalmus maximus) in depth evaluation of genetic and physical mapping variation across individuals.</title>
        <authorList>
            <person name="Martinez P."/>
        </authorList>
    </citation>
    <scope>NUCLEOTIDE SEQUENCE [LARGE SCALE GENOMIC DNA]</scope>
</reference>
<evidence type="ECO:0000313" key="3">
    <source>
        <dbReference type="EMBL" id="AWO97521.1"/>
    </source>
</evidence>
<feature type="domain" description="DUF7886" evidence="2">
    <location>
        <begin position="134"/>
        <end position="278"/>
    </location>
</feature>
<name>A0A2U9B169_SCOMX</name>
<organism evidence="3 4">
    <name type="scientific">Scophthalmus maximus</name>
    <name type="common">Turbot</name>
    <name type="synonym">Psetta maxima</name>
    <dbReference type="NCBI Taxonomy" id="52904"/>
    <lineage>
        <taxon>Eukaryota</taxon>
        <taxon>Metazoa</taxon>
        <taxon>Chordata</taxon>
        <taxon>Craniata</taxon>
        <taxon>Vertebrata</taxon>
        <taxon>Euteleostomi</taxon>
        <taxon>Actinopterygii</taxon>
        <taxon>Neopterygii</taxon>
        <taxon>Teleostei</taxon>
        <taxon>Neoteleostei</taxon>
        <taxon>Acanthomorphata</taxon>
        <taxon>Carangaria</taxon>
        <taxon>Pleuronectiformes</taxon>
        <taxon>Pleuronectoidei</taxon>
        <taxon>Scophthalmidae</taxon>
        <taxon>Scophthalmus</taxon>
    </lineage>
</organism>
<gene>
    <name evidence="3" type="ORF">SMAX5B_003776</name>
</gene>
<dbReference type="Proteomes" id="UP000246464">
    <property type="component" value="Chromosome 2"/>
</dbReference>
<evidence type="ECO:0000259" key="2">
    <source>
        <dbReference type="Pfam" id="PF25377"/>
    </source>
</evidence>
<dbReference type="PANTHER" id="PTHR47915">
    <property type="entry name" value="SI:DKEY-19B23.7"/>
    <property type="match status" value="1"/>
</dbReference>
<feature type="region of interest" description="Disordered" evidence="1">
    <location>
        <begin position="62"/>
        <end position="137"/>
    </location>
</feature>
<dbReference type="OrthoDB" id="239865at2759"/>
<dbReference type="AlphaFoldDB" id="A0A2U9B169"/>
<feature type="compositionally biased region" description="Basic and acidic residues" evidence="1">
    <location>
        <begin position="124"/>
        <end position="137"/>
    </location>
</feature>
<dbReference type="InterPro" id="IPR057208">
    <property type="entry name" value="DUF7886"/>
</dbReference>
<dbReference type="Pfam" id="PF25377">
    <property type="entry name" value="DUF7886"/>
    <property type="match status" value="1"/>
</dbReference>
<accession>A0A2U9B169</accession>
<protein>
    <recommendedName>
        <fullName evidence="2">DUF7886 domain-containing protein</fullName>
    </recommendedName>
</protein>